<accession>A0A0B7C432</accession>
<name>A0A0B7C432_9EUPU</name>
<feature type="compositionally biased region" description="Basic and acidic residues" evidence="1">
    <location>
        <begin position="1"/>
        <end position="15"/>
    </location>
</feature>
<evidence type="ECO:0000313" key="2">
    <source>
        <dbReference type="EMBL" id="CEK99225.1"/>
    </source>
</evidence>
<sequence>EEYMEIRREKTERLNKQKQHRSTRRLMKQITVCSILDMDIVCTVLRKKKE</sequence>
<feature type="region of interest" description="Disordered" evidence="1">
    <location>
        <begin position="1"/>
        <end position="20"/>
    </location>
</feature>
<protein>
    <submittedName>
        <fullName evidence="2">Uncharacterized protein</fullName>
    </submittedName>
</protein>
<evidence type="ECO:0000256" key="1">
    <source>
        <dbReference type="SAM" id="MobiDB-lite"/>
    </source>
</evidence>
<dbReference type="EMBL" id="HACG01052354">
    <property type="protein sequence ID" value="CEK99225.1"/>
    <property type="molecule type" value="Transcribed_RNA"/>
</dbReference>
<gene>
    <name evidence="2" type="primary">ORF220748</name>
</gene>
<organism evidence="2">
    <name type="scientific">Arion vulgaris</name>
    <dbReference type="NCBI Taxonomy" id="1028688"/>
    <lineage>
        <taxon>Eukaryota</taxon>
        <taxon>Metazoa</taxon>
        <taxon>Spiralia</taxon>
        <taxon>Lophotrochozoa</taxon>
        <taxon>Mollusca</taxon>
        <taxon>Gastropoda</taxon>
        <taxon>Heterobranchia</taxon>
        <taxon>Euthyneura</taxon>
        <taxon>Panpulmonata</taxon>
        <taxon>Eupulmonata</taxon>
        <taxon>Stylommatophora</taxon>
        <taxon>Helicina</taxon>
        <taxon>Arionoidea</taxon>
        <taxon>Arionidae</taxon>
        <taxon>Arion</taxon>
    </lineage>
</organism>
<feature type="non-terminal residue" evidence="2">
    <location>
        <position position="1"/>
    </location>
</feature>
<dbReference type="AlphaFoldDB" id="A0A0B7C432"/>
<reference evidence="2" key="1">
    <citation type="submission" date="2014-12" db="EMBL/GenBank/DDBJ databases">
        <title>Insight into the proteome of Arion vulgaris.</title>
        <authorList>
            <person name="Aradska J."/>
            <person name="Bulat T."/>
            <person name="Smidak R."/>
            <person name="Sarate P."/>
            <person name="Gangsoo J."/>
            <person name="Sialana F."/>
            <person name="Bilban M."/>
            <person name="Lubec G."/>
        </authorList>
    </citation>
    <scope>NUCLEOTIDE SEQUENCE</scope>
    <source>
        <tissue evidence="2">Skin</tissue>
    </source>
</reference>
<proteinExistence type="predicted"/>